<evidence type="ECO:0000313" key="8">
    <source>
        <dbReference type="EMBL" id="PWF49050.1"/>
    </source>
</evidence>
<dbReference type="AlphaFoldDB" id="A0A2U2HNH0"/>
<keyword evidence="3 5" id="KW-0378">Hydrolase</keyword>
<evidence type="ECO:0000256" key="6">
    <source>
        <dbReference type="SAM" id="MobiDB-lite"/>
    </source>
</evidence>
<feature type="active site" description="Charge relay system" evidence="5">
    <location>
        <position position="364"/>
    </location>
</feature>
<dbReference type="GO" id="GO:0004252">
    <property type="term" value="F:serine-type endopeptidase activity"/>
    <property type="evidence" value="ECO:0007669"/>
    <property type="project" value="UniProtKB-UniRule"/>
</dbReference>
<dbReference type="Gene3D" id="3.40.50.200">
    <property type="entry name" value="Peptidase S8/S53 domain"/>
    <property type="match status" value="1"/>
</dbReference>
<evidence type="ECO:0000256" key="1">
    <source>
        <dbReference type="ARBA" id="ARBA00011073"/>
    </source>
</evidence>
<reference evidence="8 9" key="1">
    <citation type="submission" date="2018-04" db="EMBL/GenBank/DDBJ databases">
        <title>Massilia violaceinigra sp. nov., a novel purple-pigmented bacterium isolated from Tianshan glacier, Xinjiang, China.</title>
        <authorList>
            <person name="Wang H."/>
        </authorList>
    </citation>
    <scope>NUCLEOTIDE SEQUENCE [LARGE SCALE GENOMIC DNA]</scope>
    <source>
        <strain evidence="8 9">B448-2</strain>
    </source>
</reference>
<sequence length="426" mass="43297">MAPAQAQLGLPSLGPALGDRIGPLGLGRLDGGGARLLAAADRARLDRLRLGRVARLLEQHGDTLEADPRGEPAVRREILAWSPSPAGLAAAREAGLKVAREEAQDGLDDLRLVVLRVPAGGDTAAALARLRALDPAGVYDFNHVYTGSSADRGAAGKPVHGGSRDGPAPQRAATARRVGLVDSGVDPAHVVFEDARVVRWGCADKPHPSEHGTAVAALMVGQSTRFRGVAPDTGLYAADIYCDSASGGSADKIAGALAWMAREKVGVVNISLVGPPNATLERVVGAMLERGHLLVAAVGNDGPAAPPLYPASYPGVVGVSAVDKRGHTLPEAARGPQVMFAAPGSNMVSAALGARPYRQVRGTSYAAPIVAAMLAQRLGGPDAGAAKAALAALAEQAARAPGAAASLDTGLGVVGAAYRIDPSEFR</sequence>
<dbReference type="OrthoDB" id="5405281at2"/>
<dbReference type="SUPFAM" id="SSF52743">
    <property type="entry name" value="Subtilisin-like"/>
    <property type="match status" value="1"/>
</dbReference>
<dbReference type="InterPro" id="IPR036852">
    <property type="entry name" value="Peptidase_S8/S53_dom_sf"/>
</dbReference>
<comment type="similarity">
    <text evidence="1 5">Belongs to the peptidase S8 family.</text>
</comment>
<protein>
    <recommendedName>
        <fullName evidence="7">Peptidase S8/S53 domain-containing protein</fullName>
    </recommendedName>
</protein>
<dbReference type="PROSITE" id="PS51892">
    <property type="entry name" value="SUBTILASE"/>
    <property type="match status" value="1"/>
</dbReference>
<dbReference type="InterPro" id="IPR050131">
    <property type="entry name" value="Peptidase_S8_subtilisin-like"/>
</dbReference>
<dbReference type="PRINTS" id="PR00723">
    <property type="entry name" value="SUBTILISIN"/>
</dbReference>
<evidence type="ECO:0000256" key="5">
    <source>
        <dbReference type="PROSITE-ProRule" id="PRU01240"/>
    </source>
</evidence>
<dbReference type="Proteomes" id="UP000241421">
    <property type="component" value="Unassembled WGS sequence"/>
</dbReference>
<dbReference type="CDD" id="cd05561">
    <property type="entry name" value="Peptidases_S8_4"/>
    <property type="match status" value="1"/>
</dbReference>
<dbReference type="GO" id="GO:0006508">
    <property type="term" value="P:proteolysis"/>
    <property type="evidence" value="ECO:0007669"/>
    <property type="project" value="UniProtKB-KW"/>
</dbReference>
<gene>
    <name evidence="8" type="ORF">C7C56_009055</name>
</gene>
<feature type="active site" description="Charge relay system" evidence="5">
    <location>
        <position position="182"/>
    </location>
</feature>
<name>A0A2U2HNH0_9BURK</name>
<evidence type="ECO:0000313" key="9">
    <source>
        <dbReference type="Proteomes" id="UP000241421"/>
    </source>
</evidence>
<dbReference type="PANTHER" id="PTHR43806:SF11">
    <property type="entry name" value="CEREVISIN-RELATED"/>
    <property type="match status" value="1"/>
</dbReference>
<proteinExistence type="inferred from homology"/>
<evidence type="ECO:0000256" key="3">
    <source>
        <dbReference type="ARBA" id="ARBA00022801"/>
    </source>
</evidence>
<keyword evidence="2 5" id="KW-0645">Protease</keyword>
<keyword evidence="9" id="KW-1185">Reference proteome</keyword>
<dbReference type="Pfam" id="PF00082">
    <property type="entry name" value="Peptidase_S8"/>
    <property type="match status" value="1"/>
</dbReference>
<evidence type="ECO:0000256" key="4">
    <source>
        <dbReference type="ARBA" id="ARBA00022825"/>
    </source>
</evidence>
<dbReference type="InterPro" id="IPR015500">
    <property type="entry name" value="Peptidase_S8_subtilisin-rel"/>
</dbReference>
<dbReference type="EMBL" id="PXWF02000121">
    <property type="protein sequence ID" value="PWF49050.1"/>
    <property type="molecule type" value="Genomic_DNA"/>
</dbReference>
<accession>A0A2U2HNH0</accession>
<dbReference type="PANTHER" id="PTHR43806">
    <property type="entry name" value="PEPTIDASE S8"/>
    <property type="match status" value="1"/>
</dbReference>
<comment type="caution">
    <text evidence="8">The sequence shown here is derived from an EMBL/GenBank/DDBJ whole genome shotgun (WGS) entry which is preliminary data.</text>
</comment>
<feature type="domain" description="Peptidase S8/S53" evidence="7">
    <location>
        <begin position="178"/>
        <end position="398"/>
    </location>
</feature>
<feature type="active site" description="Charge relay system" evidence="5">
    <location>
        <position position="211"/>
    </location>
</feature>
<organism evidence="8 9">
    <name type="scientific">Massilia glaciei</name>
    <dbReference type="NCBI Taxonomy" id="1524097"/>
    <lineage>
        <taxon>Bacteria</taxon>
        <taxon>Pseudomonadati</taxon>
        <taxon>Pseudomonadota</taxon>
        <taxon>Betaproteobacteria</taxon>
        <taxon>Burkholderiales</taxon>
        <taxon>Oxalobacteraceae</taxon>
        <taxon>Telluria group</taxon>
        <taxon>Massilia</taxon>
    </lineage>
</organism>
<dbReference type="InterPro" id="IPR000209">
    <property type="entry name" value="Peptidase_S8/S53_dom"/>
</dbReference>
<evidence type="ECO:0000256" key="2">
    <source>
        <dbReference type="ARBA" id="ARBA00022670"/>
    </source>
</evidence>
<evidence type="ECO:0000259" key="7">
    <source>
        <dbReference type="Pfam" id="PF00082"/>
    </source>
</evidence>
<keyword evidence="4 5" id="KW-0720">Serine protease</keyword>
<feature type="region of interest" description="Disordered" evidence="6">
    <location>
        <begin position="150"/>
        <end position="170"/>
    </location>
</feature>